<gene>
    <name evidence="5" type="ORF">TALK_04630</name>
</gene>
<accession>A0A1Y2LFW0</accession>
<dbReference type="InterPro" id="IPR006949">
    <property type="entry name" value="Barrel_Baseplate_J-like"/>
</dbReference>
<dbReference type="PANTHER" id="PTHR37829">
    <property type="entry name" value="PHAGE-LIKE ELEMENT PBSX PROTEIN XKDT"/>
    <property type="match status" value="1"/>
</dbReference>
<reference evidence="5 6" key="1">
    <citation type="submission" date="2014-03" db="EMBL/GenBank/DDBJ databases">
        <title>The draft genome sequence of Thalassospira alkalitolerans JCM 18968.</title>
        <authorList>
            <person name="Lai Q."/>
            <person name="Shao Z."/>
        </authorList>
    </citation>
    <scope>NUCLEOTIDE SEQUENCE [LARGE SCALE GENOMIC DNA]</scope>
    <source>
        <strain evidence="5 6">JCM 18968</strain>
    </source>
</reference>
<dbReference type="RefSeq" id="WP_085616312.1">
    <property type="nucleotide sequence ID" value="NZ_JFKB01000002.1"/>
</dbReference>
<evidence type="ECO:0000259" key="2">
    <source>
        <dbReference type="Pfam" id="PF04865"/>
    </source>
</evidence>
<protein>
    <submittedName>
        <fullName evidence="5">Uncharacterized protein</fullName>
    </submittedName>
</protein>
<organism evidence="5 6">
    <name type="scientific">Thalassospira alkalitolerans</name>
    <dbReference type="NCBI Taxonomy" id="1293890"/>
    <lineage>
        <taxon>Bacteria</taxon>
        <taxon>Pseudomonadati</taxon>
        <taxon>Pseudomonadota</taxon>
        <taxon>Alphaproteobacteria</taxon>
        <taxon>Rhodospirillales</taxon>
        <taxon>Thalassospiraceae</taxon>
        <taxon>Thalassospira</taxon>
    </lineage>
</organism>
<proteinExistence type="inferred from homology"/>
<evidence type="ECO:0000259" key="4">
    <source>
        <dbReference type="Pfam" id="PF26079"/>
    </source>
</evidence>
<comment type="similarity">
    <text evidence="1">Belongs to the Mu gp47/PBSX XkdT family.</text>
</comment>
<evidence type="ECO:0000313" key="5">
    <source>
        <dbReference type="EMBL" id="OSQ49614.1"/>
    </source>
</evidence>
<dbReference type="Pfam" id="PF04865">
    <property type="entry name" value="Baseplate_J"/>
    <property type="match status" value="1"/>
</dbReference>
<feature type="domain" description="Baseplate J-like C-terminal" evidence="4">
    <location>
        <begin position="294"/>
        <end position="360"/>
    </location>
</feature>
<dbReference type="AlphaFoldDB" id="A0A1Y2LFW0"/>
<feature type="domain" description="Baseplate protein J-like barrel" evidence="2">
    <location>
        <begin position="91"/>
        <end position="169"/>
    </location>
</feature>
<dbReference type="Proteomes" id="UP000193396">
    <property type="component" value="Unassembled WGS sequence"/>
</dbReference>
<dbReference type="EMBL" id="JFKB01000002">
    <property type="protein sequence ID" value="OSQ49614.1"/>
    <property type="molecule type" value="Genomic_DNA"/>
</dbReference>
<dbReference type="Pfam" id="PF26079">
    <property type="entry name" value="Baseplate_J_C"/>
    <property type="match status" value="1"/>
</dbReference>
<evidence type="ECO:0000256" key="1">
    <source>
        <dbReference type="ARBA" id="ARBA00038087"/>
    </source>
</evidence>
<sequence length="370" mass="39348">MPWQTTSITERELRLREGISTGLKLAAIPGRASNIGVISAEVAGEIDDLHQHIAYQAKQRFTKSADLENLKNIAAEYGMSQRQAVPATGAIQFDGSESVTLETGTRWKHANGQFYVTTADAIVSGGTATVTAEAEATGTAGNLIAGQELTLVSPVSGIASVATVSTAFTVGRAIEDTETFRARILYRQANPPMGGSNADYVVWATDIPGVDGVWISPQAMGLGTVTVRIASYDENGWPVPSESLRQKVADHIDGYINEITGQWEGRPSGAQVFVVVIDANLVDLEFSDLTPSDTKTLKAIASNVQALFRRSGEPGQDIRHSWLTAAISSAVGEDYHTLASPSGPIANGVNELPVINAISVGEDTLWERPE</sequence>
<keyword evidence="6" id="KW-1185">Reference proteome</keyword>
<feature type="domain" description="Baseplate J-like central" evidence="3">
    <location>
        <begin position="193"/>
        <end position="275"/>
    </location>
</feature>
<comment type="caution">
    <text evidence="5">The sequence shown here is derived from an EMBL/GenBank/DDBJ whole genome shotgun (WGS) entry which is preliminary data.</text>
</comment>
<dbReference type="InterPro" id="IPR058531">
    <property type="entry name" value="Baseplate_J_M"/>
</dbReference>
<dbReference type="InterPro" id="IPR058530">
    <property type="entry name" value="Baseplate_J-like_C"/>
</dbReference>
<evidence type="ECO:0000259" key="3">
    <source>
        <dbReference type="Pfam" id="PF26078"/>
    </source>
</evidence>
<dbReference type="OrthoDB" id="7565172at2"/>
<name>A0A1Y2LFW0_9PROT</name>
<dbReference type="PANTHER" id="PTHR37829:SF3">
    <property type="entry name" value="PROTEIN JAYE-RELATED"/>
    <property type="match status" value="1"/>
</dbReference>
<dbReference type="Pfam" id="PF26078">
    <property type="entry name" value="Baseplate_J_M"/>
    <property type="match status" value="1"/>
</dbReference>
<evidence type="ECO:0000313" key="6">
    <source>
        <dbReference type="Proteomes" id="UP000193396"/>
    </source>
</evidence>
<dbReference type="STRING" id="1293890.TALK_04630"/>
<dbReference type="InterPro" id="IPR052399">
    <property type="entry name" value="Phage_Baseplate_Assmbl_Protein"/>
</dbReference>